<dbReference type="AlphaFoldDB" id="A0A9P5HKK2"/>
<evidence type="ECO:0000256" key="5">
    <source>
        <dbReference type="SAM" id="MobiDB-lite"/>
    </source>
</evidence>
<name>A0A9P5HKK2_9HYPO</name>
<evidence type="ECO:0000256" key="1">
    <source>
        <dbReference type="ARBA" id="ARBA00003875"/>
    </source>
</evidence>
<keyword evidence="3" id="KW-0496">Mitochondrion</keyword>
<dbReference type="InterPro" id="IPR009069">
    <property type="entry name" value="Cys_alpha_HP_mot_SF"/>
</dbReference>
<feature type="region of interest" description="Disordered" evidence="5">
    <location>
        <begin position="1"/>
        <end position="40"/>
    </location>
</feature>
<keyword evidence="7" id="KW-1185">Reference proteome</keyword>
<dbReference type="EMBL" id="JAANBB010000047">
    <property type="protein sequence ID" value="KAF7553333.1"/>
    <property type="molecule type" value="Genomic_DNA"/>
</dbReference>
<dbReference type="SUPFAM" id="SSF47072">
    <property type="entry name" value="Cysteine alpha-hairpin motif"/>
    <property type="match status" value="1"/>
</dbReference>
<dbReference type="PROSITE" id="PS51808">
    <property type="entry name" value="CHCH"/>
    <property type="match status" value="1"/>
</dbReference>
<evidence type="ECO:0000256" key="2">
    <source>
        <dbReference type="ARBA" id="ARBA00004569"/>
    </source>
</evidence>
<accession>A0A9P5HKK2</accession>
<evidence type="ECO:0000256" key="4">
    <source>
        <dbReference type="ARBA" id="ARBA00023157"/>
    </source>
</evidence>
<dbReference type="InterPro" id="IPR019183">
    <property type="entry name" value="NAA25_NatB_aux_su"/>
</dbReference>
<dbReference type="PANTHER" id="PTHR46811">
    <property type="entry name" value="COILED-COIL-HELIX-COILED-COIL-HELIX DOMAIN-CONTAINING PROTEIN 7"/>
    <property type="match status" value="1"/>
</dbReference>
<dbReference type="Pfam" id="PF09797">
    <property type="entry name" value="NatB_MDM20"/>
    <property type="match status" value="1"/>
</dbReference>
<dbReference type="InterPro" id="IPR051040">
    <property type="entry name" value="COX23"/>
</dbReference>
<keyword evidence="4" id="KW-1015">Disulfide bond</keyword>
<comment type="caution">
    <text evidence="6">The sequence shown here is derived from an EMBL/GenBank/DDBJ whole genome shotgun (WGS) entry which is preliminary data.</text>
</comment>
<dbReference type="GO" id="GO:0005758">
    <property type="term" value="C:mitochondrial intermembrane space"/>
    <property type="evidence" value="ECO:0007669"/>
    <property type="project" value="UniProtKB-SubCell"/>
</dbReference>
<dbReference type="PANTHER" id="PTHR46811:SF1">
    <property type="entry name" value="COILED-COIL-HELIX-COILED-COIL-HELIX DOMAIN-CONTAINING PROTEIN 7"/>
    <property type="match status" value="1"/>
</dbReference>
<comment type="function">
    <text evidence="1">Required for the assembly of cytochrome c oxidase.</text>
</comment>
<evidence type="ECO:0000313" key="7">
    <source>
        <dbReference type="Proteomes" id="UP000722485"/>
    </source>
</evidence>
<dbReference type="GO" id="GO:0033108">
    <property type="term" value="P:mitochondrial respiratory chain complex assembly"/>
    <property type="evidence" value="ECO:0007669"/>
    <property type="project" value="TreeGrafter"/>
</dbReference>
<organism evidence="6 7">
    <name type="scientific">Cylindrodendrum hubeiense</name>
    <dbReference type="NCBI Taxonomy" id="595255"/>
    <lineage>
        <taxon>Eukaryota</taxon>
        <taxon>Fungi</taxon>
        <taxon>Dikarya</taxon>
        <taxon>Ascomycota</taxon>
        <taxon>Pezizomycotina</taxon>
        <taxon>Sordariomycetes</taxon>
        <taxon>Hypocreomycetidae</taxon>
        <taxon>Hypocreales</taxon>
        <taxon>Nectriaceae</taxon>
        <taxon>Cylindrodendrum</taxon>
    </lineage>
</organism>
<feature type="compositionally biased region" description="Low complexity" evidence="5">
    <location>
        <begin position="15"/>
        <end position="25"/>
    </location>
</feature>
<evidence type="ECO:0000313" key="6">
    <source>
        <dbReference type="EMBL" id="KAF7553333.1"/>
    </source>
</evidence>
<dbReference type="OrthoDB" id="1874341at2759"/>
<proteinExistence type="predicted"/>
<comment type="subcellular location">
    <subcellularLocation>
        <location evidence="2">Mitochondrion intermembrane space</location>
    </subcellularLocation>
</comment>
<protein>
    <submittedName>
        <fullName evidence="6">Uncharacterized protein</fullName>
    </submittedName>
</protein>
<reference evidence="6" key="1">
    <citation type="submission" date="2020-03" db="EMBL/GenBank/DDBJ databases">
        <title>Draft Genome Sequence of Cylindrodendrum hubeiense.</title>
        <authorList>
            <person name="Buettner E."/>
            <person name="Kellner H."/>
        </authorList>
    </citation>
    <scope>NUCLEOTIDE SEQUENCE</scope>
    <source>
        <strain evidence="6">IHI 201604</strain>
    </source>
</reference>
<evidence type="ECO:0000256" key="3">
    <source>
        <dbReference type="ARBA" id="ARBA00023128"/>
    </source>
</evidence>
<sequence>MSSQESKAPKETKAPEAASDANAAAKPEDNSAAWSGDKRRKFESKSKSEFYDPCQEAAQRSYKCLFRNNGDKDMCGEYFQAYRNCKQAWCIYGAFKRDGGGWKAFGIENHRYGLGEGCLIQWRKPHKRRPLVAVPVHEAVGPILRLELPVQAVAQSRATIRRPAKIDPTSGPWAAQFEPLQTYSLVGSSHEVYDDHPGADQMNRQRPSLKNGVDLQLQSAFTDGNWAAVVRLAEKRVRTSNDQYHQIVKVSAESQLDDPSAKFAAVAAIAQYVKDGTVVKDVDGIDLLEWAAQGLTHPDEFSQTLGVLRARLVKASPKDKNAGTRCLESCLLHWDLTSAQQIAAILDRSFPQERSFMFWNIVITHMLATSSQSPPEKKKLYGMLALKQIQRAAQLAEQAESAQGDEVAKPQPRSIQSEEEILLLYDIVEKHGTADDFEKLMSSPLFCPLVQFQKGRKELAIRALAKHQRDGDWEAIYRLCKDCLSTTDESGQPNLLASDWSIWRQFIDAAAQIKSVKPETEKTVQELLLKFVKVPNMRPIYKRIIFLARVSAAFNLASNDGDDLTDGQPASLRLKELIHYVQDQGANAACFDDIKCFAEKLNPLALKYLAYECIPQLAKDNENELDSARIRTFSLKLQYFVSTCPSMYVIIPGEKPLRRCIITGEEVDPDSPGPCFATVAEGALELYQSLVKLAPTHFSVEAEIKPDLAVLIALCNIQSAFPPSTDSSNTPVSLSPLIRATLIMEHQLPLTPKHGIISLLLVQLHLFLGTAPRAREIWETLGVKRTIMDSLGPIFYDRLSTIAPSIISPNDTWGWELMELLHTHYSVSLKLRMPRRLIDAFESSSYGSVIDIPRYIENLRWSCTRAMSLVEETRTERLLGQNFAEVLQDERFADVTDDNELNEVIDYGSFPSWDSSSHPIIYSRLRVGPPPTNRRAHLSLLSEAFHEVLTYKPPSVYKASAAAAIPEQTFVLEMLNQLSNSFTKFLNGPKSDLTHPEAIYFETISLLTTLIPFTISMGRPATIPDVFGHIVDGVKAAIETLGAEIAPEENSGVAGQIASLSSMHGVAIFRDTADATKQAVQWILTINERQKERDRSGNSNLPKDVVAQLKALLTTAEAALKDGKGLIGKLKEQVSGRNFEPAARTLVFDDAEDIQAVVGNKALTRLAESWEANIKGWTEVKWI</sequence>
<dbReference type="Proteomes" id="UP000722485">
    <property type="component" value="Unassembled WGS sequence"/>
</dbReference>
<gene>
    <name evidence="6" type="ORF">G7Z17_g3684</name>
</gene>